<dbReference type="PANTHER" id="PTHR12400">
    <property type="entry name" value="INOSITOL POLYPHOSPHATE KINASE"/>
    <property type="match status" value="1"/>
</dbReference>
<dbReference type="GO" id="GO:0005737">
    <property type="term" value="C:cytoplasm"/>
    <property type="evidence" value="ECO:0007669"/>
    <property type="project" value="TreeGrafter"/>
</dbReference>
<dbReference type="InterPro" id="IPR005522">
    <property type="entry name" value="IPK"/>
</dbReference>
<evidence type="ECO:0000256" key="5">
    <source>
        <dbReference type="SAM" id="MobiDB-lite"/>
    </source>
</evidence>
<dbReference type="GO" id="GO:0000828">
    <property type="term" value="F:inositol hexakisphosphate kinase activity"/>
    <property type="evidence" value="ECO:0007669"/>
    <property type="project" value="TreeGrafter"/>
</dbReference>
<organism evidence="6 7">
    <name type="scientific">Holothuria leucospilota</name>
    <name type="common">Black long sea cucumber</name>
    <name type="synonym">Mertensiothuria leucospilota</name>
    <dbReference type="NCBI Taxonomy" id="206669"/>
    <lineage>
        <taxon>Eukaryota</taxon>
        <taxon>Metazoa</taxon>
        <taxon>Echinodermata</taxon>
        <taxon>Eleutherozoa</taxon>
        <taxon>Echinozoa</taxon>
        <taxon>Holothuroidea</taxon>
        <taxon>Aspidochirotacea</taxon>
        <taxon>Aspidochirotida</taxon>
        <taxon>Holothuriidae</taxon>
        <taxon>Holothuria</taxon>
    </lineage>
</organism>
<dbReference type="EMBL" id="JAIZAY010000018">
    <property type="protein sequence ID" value="KAJ8024511.1"/>
    <property type="molecule type" value="Genomic_DNA"/>
</dbReference>
<feature type="compositionally biased region" description="Basic and acidic residues" evidence="5">
    <location>
        <begin position="405"/>
        <end position="421"/>
    </location>
</feature>
<dbReference type="Gene3D" id="3.30.470.160">
    <property type="entry name" value="Inositol polyphosphate kinase"/>
    <property type="match status" value="1"/>
</dbReference>
<dbReference type="OrthoDB" id="2573163at2759"/>
<keyword evidence="2 4" id="KW-0808">Transferase</keyword>
<keyword evidence="3 4" id="KW-0418">Kinase</keyword>
<reference evidence="6" key="1">
    <citation type="submission" date="2021-10" db="EMBL/GenBank/DDBJ databases">
        <title>Tropical sea cucumber genome reveals ecological adaptation and Cuvierian tubules defense mechanism.</title>
        <authorList>
            <person name="Chen T."/>
        </authorList>
    </citation>
    <scope>NUCLEOTIDE SEQUENCE</scope>
    <source>
        <strain evidence="6">Nanhai2018</strain>
        <tissue evidence="6">Muscle</tissue>
    </source>
</reference>
<evidence type="ECO:0000256" key="1">
    <source>
        <dbReference type="ARBA" id="ARBA00007374"/>
    </source>
</evidence>
<evidence type="ECO:0000256" key="3">
    <source>
        <dbReference type="ARBA" id="ARBA00022777"/>
    </source>
</evidence>
<evidence type="ECO:0000313" key="6">
    <source>
        <dbReference type="EMBL" id="KAJ8024511.1"/>
    </source>
</evidence>
<sequence>MGWQGQPRPVSEEEDSEWVCLHPFNHQVGGHCGVLLFDKTTICKPLVPAEYGIYETMSPALRKFVPKLKGWINVNIRKDTEGNTYLFTLSKKRNGARGIVEECSECQRSNAHGYPETNGGGQEKLEKEAIKNGNKSSTCAFHATSMNLRKVDQNYEVADNFCETLNNPWSVRCWKRQLWTFERAGVTKSCKYILLENLASKFKHPSILDLKIGTRGYGDDVTEEKRQAHVAKAKLSTTGTLGIRIGGMQVYQVNKDNYRRRTKHYGKSIADYNTLLSTIKEFFHNGNSICKDVLMNFIQRLKTLISVIQNEEGCRFFGCSLLILYEGGTFSQTKETSQADATRSSDLCSGDTVPLSSIGVHECAEPLMQSSDIPCDDIHNSKRESENNDLPLKKLRVKNGSITHLTKDSLTSREPENDSTNHPETSSLTNPSGSSGKDLILKVIDFPHVSYQNELTSTRYEGPDEDFLFGLNNLLEMVEKIFFSL</sequence>
<dbReference type="AlphaFoldDB" id="A0A9Q0YS52"/>
<name>A0A9Q0YS52_HOLLE</name>
<dbReference type="Proteomes" id="UP001152320">
    <property type="component" value="Chromosome 18"/>
</dbReference>
<dbReference type="GO" id="GO:0005634">
    <property type="term" value="C:nucleus"/>
    <property type="evidence" value="ECO:0007669"/>
    <property type="project" value="TreeGrafter"/>
</dbReference>
<comment type="caution">
    <text evidence="6">The sequence shown here is derived from an EMBL/GenBank/DDBJ whole genome shotgun (WGS) entry which is preliminary data.</text>
</comment>
<comment type="similarity">
    <text evidence="1 4">Belongs to the inositol phosphokinase (IPK) family.</text>
</comment>
<dbReference type="GO" id="GO:0046854">
    <property type="term" value="P:phosphatidylinositol phosphate biosynthetic process"/>
    <property type="evidence" value="ECO:0007669"/>
    <property type="project" value="TreeGrafter"/>
</dbReference>
<proteinExistence type="inferred from homology"/>
<feature type="region of interest" description="Disordered" evidence="5">
    <location>
        <begin position="374"/>
        <end position="393"/>
    </location>
</feature>
<dbReference type="GO" id="GO:0032958">
    <property type="term" value="P:inositol phosphate biosynthetic process"/>
    <property type="evidence" value="ECO:0007669"/>
    <property type="project" value="InterPro"/>
</dbReference>
<keyword evidence="7" id="KW-1185">Reference proteome</keyword>
<dbReference type="PANTHER" id="PTHR12400:SF21">
    <property type="entry name" value="KINASE"/>
    <property type="match status" value="1"/>
</dbReference>
<evidence type="ECO:0000256" key="2">
    <source>
        <dbReference type="ARBA" id="ARBA00022679"/>
    </source>
</evidence>
<feature type="region of interest" description="Disordered" evidence="5">
    <location>
        <begin position="405"/>
        <end position="434"/>
    </location>
</feature>
<dbReference type="EC" id="2.7.-.-" evidence="4"/>
<feature type="compositionally biased region" description="Polar residues" evidence="5">
    <location>
        <begin position="422"/>
        <end position="434"/>
    </location>
</feature>
<evidence type="ECO:0000313" key="7">
    <source>
        <dbReference type="Proteomes" id="UP001152320"/>
    </source>
</evidence>
<accession>A0A9Q0YS52</accession>
<protein>
    <recommendedName>
        <fullName evidence="4">Kinase</fullName>
        <ecNumber evidence="4">2.7.-.-</ecNumber>
    </recommendedName>
</protein>
<dbReference type="Pfam" id="PF03770">
    <property type="entry name" value="IPK"/>
    <property type="match status" value="1"/>
</dbReference>
<gene>
    <name evidence="6" type="ORF">HOLleu_34439</name>
</gene>
<dbReference type="SUPFAM" id="SSF56104">
    <property type="entry name" value="SAICAR synthase-like"/>
    <property type="match status" value="1"/>
</dbReference>
<dbReference type="InterPro" id="IPR038286">
    <property type="entry name" value="IPK_sf"/>
</dbReference>
<evidence type="ECO:0000256" key="4">
    <source>
        <dbReference type="RuleBase" id="RU363090"/>
    </source>
</evidence>
<feature type="compositionally biased region" description="Basic and acidic residues" evidence="5">
    <location>
        <begin position="376"/>
        <end position="386"/>
    </location>
</feature>